<keyword evidence="2" id="KW-1185">Reference proteome</keyword>
<dbReference type="OrthoDB" id="1116284at2"/>
<dbReference type="STRING" id="1307839.L21SP5_01552"/>
<dbReference type="RefSeq" id="WP_157754591.1">
    <property type="nucleotide sequence ID" value="NZ_CP013118.1"/>
</dbReference>
<reference evidence="1 2" key="1">
    <citation type="submission" date="2015-11" db="EMBL/GenBank/DDBJ databases">
        <title>Description and complete genome sequence of a novel strain predominating in hypersaline microbial mats and representing a new family of the Bacteriodetes phylum.</title>
        <authorList>
            <person name="Spring S."/>
            <person name="Bunk B."/>
            <person name="Sproer C."/>
            <person name="Klenk H.-P."/>
        </authorList>
    </citation>
    <scope>NUCLEOTIDE SEQUENCE [LARGE SCALE GENOMIC DNA]</scope>
    <source>
        <strain evidence="1 2">L21-Spi-D4</strain>
    </source>
</reference>
<organism evidence="1 2">
    <name type="scientific">Salinivirga cyanobacteriivorans</name>
    <dbReference type="NCBI Taxonomy" id="1307839"/>
    <lineage>
        <taxon>Bacteria</taxon>
        <taxon>Pseudomonadati</taxon>
        <taxon>Bacteroidota</taxon>
        <taxon>Bacteroidia</taxon>
        <taxon>Bacteroidales</taxon>
        <taxon>Salinivirgaceae</taxon>
        <taxon>Salinivirga</taxon>
    </lineage>
</organism>
<dbReference type="EMBL" id="CP013118">
    <property type="protein sequence ID" value="ALO15199.1"/>
    <property type="molecule type" value="Genomic_DNA"/>
</dbReference>
<name>A0A0S2HYP6_9BACT</name>
<proteinExistence type="predicted"/>
<evidence type="ECO:0000313" key="1">
    <source>
        <dbReference type="EMBL" id="ALO15199.1"/>
    </source>
</evidence>
<accession>A0A0S2HYP6</accession>
<dbReference type="AlphaFoldDB" id="A0A0S2HYP6"/>
<protein>
    <submittedName>
        <fullName evidence="1">Uncharacterized protein</fullName>
    </submittedName>
</protein>
<gene>
    <name evidence="1" type="ORF">L21SP5_01552</name>
</gene>
<evidence type="ECO:0000313" key="2">
    <source>
        <dbReference type="Proteomes" id="UP000064893"/>
    </source>
</evidence>
<dbReference type="PROSITE" id="PS51257">
    <property type="entry name" value="PROKAR_LIPOPROTEIN"/>
    <property type="match status" value="1"/>
</dbReference>
<sequence>MQKIIFFSIIIFLTSACNTSQEKKVEASKTDQATTNSQDKKLVEQIFYNVPSPLEMAQMTRDAGMQFNSELTNPTEKKQYYIDQTTQALNLGVYGADLSYARIFDQVQEAVNFLAVIRELTESLQIPQDEETFALDKLEKHINNRDTLLHIITEIYSDMDIYLKENNRGIVAAMIITGGWIEGNYLALQSMNKEKPNEKVLRRVAEQKLSLASLIELIKPHVRTNHKSGQILADLEELYVIYEDVTIETKNSGIETDSGKGKTTIKGNTRVEIDQETLQSIQSFINDLRKDITNP</sequence>
<dbReference type="Proteomes" id="UP000064893">
    <property type="component" value="Chromosome"/>
</dbReference>
<dbReference type="KEGG" id="blq:L21SP5_01552"/>